<dbReference type="RefSeq" id="XP_018076725.1">
    <property type="nucleotide sequence ID" value="XM_018208780.1"/>
</dbReference>
<organism evidence="8 9">
    <name type="scientific">Mollisia scopiformis</name>
    <name type="common">Conifer needle endophyte fungus</name>
    <name type="synonym">Phialocephala scopiformis</name>
    <dbReference type="NCBI Taxonomy" id="149040"/>
    <lineage>
        <taxon>Eukaryota</taxon>
        <taxon>Fungi</taxon>
        <taxon>Dikarya</taxon>
        <taxon>Ascomycota</taxon>
        <taxon>Pezizomycotina</taxon>
        <taxon>Leotiomycetes</taxon>
        <taxon>Helotiales</taxon>
        <taxon>Mollisiaceae</taxon>
        <taxon>Mollisia</taxon>
    </lineage>
</organism>
<protein>
    <submittedName>
        <fullName evidence="8">Uncharacterized protein</fullName>
    </submittedName>
</protein>
<sequence length="198" mass="21155">MAGKTVSTLKFVGSISLGLLTGLSYTLSSLTVPTLLTLPSATSASKAFSNLTTLSLAHLRTLAGISSASFFIAYVLSPRSQKHPYLLWTSLFVAASGVTDLVLPATKKTVTSARTTKQKQRKSRQMDASYEVLGASDRESEASGEDIDEDVNGEEVREEMEGFMWTQVIRTCVAGTAFAMSVVGIWGDGAADMVIIEM</sequence>
<dbReference type="PANTHER" id="PTHR37278">
    <property type="entry name" value="AUTOPHAGY-RELATED PROTEIN 33-RELATED"/>
    <property type="match status" value="1"/>
</dbReference>
<dbReference type="InParanoid" id="A0A194XQ33"/>
<dbReference type="AlphaFoldDB" id="A0A194XQ33"/>
<comment type="similarity">
    <text evidence="5">Belongs to the ATG33 family.</text>
</comment>
<evidence type="ECO:0000256" key="7">
    <source>
        <dbReference type="SAM" id="Phobius"/>
    </source>
</evidence>
<feature type="transmembrane region" description="Helical" evidence="7">
    <location>
        <begin position="85"/>
        <end position="105"/>
    </location>
</feature>
<feature type="transmembrane region" description="Helical" evidence="7">
    <location>
        <begin position="12"/>
        <end position="36"/>
    </location>
</feature>
<evidence type="ECO:0000256" key="1">
    <source>
        <dbReference type="ARBA" id="ARBA00004141"/>
    </source>
</evidence>
<accession>A0A194XQ33</accession>
<feature type="transmembrane region" description="Helical" evidence="7">
    <location>
        <begin position="56"/>
        <end position="76"/>
    </location>
</feature>
<dbReference type="GO" id="GO:0016236">
    <property type="term" value="P:macroautophagy"/>
    <property type="evidence" value="ECO:0007669"/>
    <property type="project" value="TreeGrafter"/>
</dbReference>
<dbReference type="PANTHER" id="PTHR37278:SF1">
    <property type="entry name" value="AUTOPHAGY-RELATED PROTEIN 33-RELATED"/>
    <property type="match status" value="1"/>
</dbReference>
<comment type="subcellular location">
    <subcellularLocation>
        <location evidence="1">Membrane</location>
        <topology evidence="1">Multi-pass membrane protein</topology>
    </subcellularLocation>
</comment>
<reference evidence="8 9" key="1">
    <citation type="submission" date="2015-10" db="EMBL/GenBank/DDBJ databases">
        <title>Full genome of DAOMC 229536 Phialocephala scopiformis, a fungal endophyte of spruce producing the potent anti-insectan compound rugulosin.</title>
        <authorList>
            <consortium name="DOE Joint Genome Institute"/>
            <person name="Walker A.K."/>
            <person name="Frasz S.L."/>
            <person name="Seifert K.A."/>
            <person name="Miller J.D."/>
            <person name="Mondo S.J."/>
            <person name="Labutti K."/>
            <person name="Lipzen A."/>
            <person name="Dockter R."/>
            <person name="Kennedy M."/>
            <person name="Grigoriev I.V."/>
            <person name="Spatafora J.W."/>
        </authorList>
    </citation>
    <scope>NUCLEOTIDE SEQUENCE [LARGE SCALE GENOMIC DNA]</scope>
    <source>
        <strain evidence="8 9">CBS 120377</strain>
    </source>
</reference>
<evidence type="ECO:0000256" key="5">
    <source>
        <dbReference type="ARBA" id="ARBA00038013"/>
    </source>
</evidence>
<keyword evidence="3 7" id="KW-1133">Transmembrane helix</keyword>
<keyword evidence="4 7" id="KW-0472">Membrane</keyword>
<keyword evidence="2 7" id="KW-0812">Transmembrane</keyword>
<dbReference type="GO" id="GO:0000422">
    <property type="term" value="P:autophagy of mitochondrion"/>
    <property type="evidence" value="ECO:0007669"/>
    <property type="project" value="TreeGrafter"/>
</dbReference>
<evidence type="ECO:0000256" key="3">
    <source>
        <dbReference type="ARBA" id="ARBA00022989"/>
    </source>
</evidence>
<feature type="compositionally biased region" description="Acidic residues" evidence="6">
    <location>
        <begin position="142"/>
        <end position="152"/>
    </location>
</feature>
<gene>
    <name evidence="8" type="ORF">LY89DRAFT_575101</name>
</gene>
<name>A0A194XQ33_MOLSC</name>
<feature type="region of interest" description="Disordered" evidence="6">
    <location>
        <begin position="113"/>
        <end position="152"/>
    </location>
</feature>
<dbReference type="Proteomes" id="UP000070700">
    <property type="component" value="Unassembled WGS sequence"/>
</dbReference>
<keyword evidence="9" id="KW-1185">Reference proteome</keyword>
<evidence type="ECO:0000256" key="6">
    <source>
        <dbReference type="SAM" id="MobiDB-lite"/>
    </source>
</evidence>
<dbReference type="InterPro" id="IPR051668">
    <property type="entry name" value="ATG33"/>
</dbReference>
<evidence type="ECO:0000256" key="4">
    <source>
        <dbReference type="ARBA" id="ARBA00023136"/>
    </source>
</evidence>
<evidence type="ECO:0000313" key="9">
    <source>
        <dbReference type="Proteomes" id="UP000070700"/>
    </source>
</evidence>
<dbReference type="EMBL" id="KQ947406">
    <property type="protein sequence ID" value="KUJ22370.1"/>
    <property type="molecule type" value="Genomic_DNA"/>
</dbReference>
<proteinExistence type="inferred from homology"/>
<dbReference type="GeneID" id="28818506"/>
<evidence type="ECO:0000256" key="2">
    <source>
        <dbReference type="ARBA" id="ARBA00022692"/>
    </source>
</evidence>
<evidence type="ECO:0000313" key="8">
    <source>
        <dbReference type="EMBL" id="KUJ22370.1"/>
    </source>
</evidence>
<dbReference type="GO" id="GO:0005741">
    <property type="term" value="C:mitochondrial outer membrane"/>
    <property type="evidence" value="ECO:0007669"/>
    <property type="project" value="TreeGrafter"/>
</dbReference>
<dbReference type="KEGG" id="psco:LY89DRAFT_575101"/>
<dbReference type="OrthoDB" id="5336366at2759"/>